<dbReference type="EMBL" id="CAUYUJ010019537">
    <property type="protein sequence ID" value="CAK0891912.1"/>
    <property type="molecule type" value="Genomic_DNA"/>
</dbReference>
<dbReference type="Proteomes" id="UP001189429">
    <property type="component" value="Unassembled WGS sequence"/>
</dbReference>
<keyword evidence="1" id="KW-0677">Repeat</keyword>
<dbReference type="Gene3D" id="1.25.10.10">
    <property type="entry name" value="Leucine-rich Repeat Variant"/>
    <property type="match status" value="3"/>
</dbReference>
<proteinExistence type="predicted"/>
<dbReference type="PANTHER" id="PTHR23346:SF7">
    <property type="entry name" value="STALLED RIBOSOME SENSOR GCN1"/>
    <property type="match status" value="1"/>
</dbReference>
<reference evidence="2" key="1">
    <citation type="submission" date="2023-10" db="EMBL/GenBank/DDBJ databases">
        <authorList>
            <person name="Chen Y."/>
            <person name="Shah S."/>
            <person name="Dougan E. K."/>
            <person name="Thang M."/>
            <person name="Chan C."/>
        </authorList>
    </citation>
    <scope>NUCLEOTIDE SEQUENCE [LARGE SCALE GENOMIC DNA]</scope>
</reference>
<sequence length="892" mass="87446">MPKAVPALCEAAAGARSEIRDAARQVLELIGEAIGHRDVRPQVPALIAALCDPSEGLVTRALDGLLGAVYTTPLDGSCCALVCPVVARALARGDGELRKKGLNFVRTLAQFAEGGSDELGPYIESFQAQLSVLIADPTPAVRDAAATAVGVLASLQGEGGEDGEAGWSGSLLARLRGAAVEGAELEGAAQGLAEAMAAAAPERLEALMDELVASGPQLGPLTALAYLPRAMAGAPGGAGAVARALGPMGDALAEDAEATREAGRQGLLAAVEAAADEARAAAVAGRLEEVLRMGDARARAIGAEVACELLPRRQCAGEARGSLVAAIVLGQADASAPARKAAEKAWRAATDSAQGTPGKQLKDLRPRLLQRLAADACGVEAVAAAHAGRAAALLHARLEAGGAGGVFDDLGPRIQEALESGDPATQRSACSALAEALRASGAGGGHKALRAQGLVDAARGALCSDDECVRAAAAGCFAAGPAASFAEPLLASLCAAEAAPSAAELSALRQLLAVDASGAALAALVARAGAAPHGAAQLACLAAASSAPGKLVQQAAPQAVAACIAVARAAVGQEEAAAAAAAEIAGRLDAAGVAEAAAAAVANIERGQSDAGSEAAAHVLRGILEGGPAGDVDAEDTLDALLASALLARGGRAASFARALQALAKARGAPALSEAAPARVLAALGASGAGAGDHVAPESFEALAPLLQQGVLAAAGATQRALAAQALAALARRTEEQTLAAHAVKCAGPLVRGLGEKGAAAELQEALVSALEALLASCPQALRPLAPALQTSLVKLLDSPDGPLRAAAARAIGALAPAAARPEALVKSLGRPPLGAARLDALAAALLALGGQRCAAEVAREAQAAVDAAAADADEEVRRAGQRAAGALSGHG</sequence>
<dbReference type="SUPFAM" id="SSF48371">
    <property type="entry name" value="ARM repeat"/>
    <property type="match status" value="1"/>
</dbReference>
<gene>
    <name evidence="2" type="ORF">PCOR1329_LOCUS71710</name>
</gene>
<keyword evidence="3" id="KW-1185">Reference proteome</keyword>
<organism evidence="2 3">
    <name type="scientific">Prorocentrum cordatum</name>
    <dbReference type="NCBI Taxonomy" id="2364126"/>
    <lineage>
        <taxon>Eukaryota</taxon>
        <taxon>Sar</taxon>
        <taxon>Alveolata</taxon>
        <taxon>Dinophyceae</taxon>
        <taxon>Prorocentrales</taxon>
        <taxon>Prorocentraceae</taxon>
        <taxon>Prorocentrum</taxon>
    </lineage>
</organism>
<evidence type="ECO:0000256" key="1">
    <source>
        <dbReference type="ARBA" id="ARBA00022737"/>
    </source>
</evidence>
<dbReference type="InterPro" id="IPR016024">
    <property type="entry name" value="ARM-type_fold"/>
</dbReference>
<accession>A0ABN9WYE1</accession>
<evidence type="ECO:0000313" key="3">
    <source>
        <dbReference type="Proteomes" id="UP001189429"/>
    </source>
</evidence>
<dbReference type="PANTHER" id="PTHR23346">
    <property type="entry name" value="TRANSLATIONAL ACTIVATOR GCN1-RELATED"/>
    <property type="match status" value="1"/>
</dbReference>
<dbReference type="InterPro" id="IPR011989">
    <property type="entry name" value="ARM-like"/>
</dbReference>
<evidence type="ECO:0000313" key="2">
    <source>
        <dbReference type="EMBL" id="CAK0891912.1"/>
    </source>
</evidence>
<protein>
    <submittedName>
        <fullName evidence="2">Uncharacterized protein</fullName>
    </submittedName>
</protein>
<name>A0ABN9WYE1_9DINO</name>
<comment type="caution">
    <text evidence="2">The sequence shown here is derived from an EMBL/GenBank/DDBJ whole genome shotgun (WGS) entry which is preliminary data.</text>
</comment>